<evidence type="ECO:0000313" key="7">
    <source>
        <dbReference type="Proteomes" id="UP000799438"/>
    </source>
</evidence>
<dbReference type="PANTHER" id="PTHR18968">
    <property type="entry name" value="THIAMINE PYROPHOSPHATE ENZYMES"/>
    <property type="match status" value="1"/>
</dbReference>
<dbReference type="GO" id="GO:0030976">
    <property type="term" value="F:thiamine pyrophosphate binding"/>
    <property type="evidence" value="ECO:0007669"/>
    <property type="project" value="InterPro"/>
</dbReference>
<dbReference type="Gene3D" id="3.40.50.970">
    <property type="match status" value="2"/>
</dbReference>
<evidence type="ECO:0000256" key="2">
    <source>
        <dbReference type="ARBA" id="ARBA00023052"/>
    </source>
</evidence>
<dbReference type="SUPFAM" id="SSF52518">
    <property type="entry name" value="Thiamin diphosphate-binding fold (THDP-binding)"/>
    <property type="match status" value="2"/>
</dbReference>
<evidence type="ECO:0000256" key="1">
    <source>
        <dbReference type="ARBA" id="ARBA00007812"/>
    </source>
</evidence>
<dbReference type="Gene3D" id="3.40.50.1220">
    <property type="entry name" value="TPP-binding domain"/>
    <property type="match status" value="1"/>
</dbReference>
<keyword evidence="7" id="KW-1185">Reference proteome</keyword>
<comment type="similarity">
    <text evidence="1">Belongs to the TPP enzyme family.</text>
</comment>
<evidence type="ECO:0000256" key="3">
    <source>
        <dbReference type="SAM" id="MobiDB-lite"/>
    </source>
</evidence>
<accession>A0A6A6BP92</accession>
<feature type="domain" description="Thiamine pyrophosphate enzyme N-terminal TPP-binding" evidence="5">
    <location>
        <begin position="37"/>
        <end position="151"/>
    </location>
</feature>
<dbReference type="GO" id="GO:0005739">
    <property type="term" value="C:mitochondrion"/>
    <property type="evidence" value="ECO:0007669"/>
    <property type="project" value="TreeGrafter"/>
</dbReference>
<dbReference type="PANTHER" id="PTHR18968:SF164">
    <property type="entry name" value="PYRUVATE DECARBOXYLASE"/>
    <property type="match status" value="1"/>
</dbReference>
<dbReference type="GeneID" id="54303566"/>
<evidence type="ECO:0000313" key="6">
    <source>
        <dbReference type="EMBL" id="KAF2144371.1"/>
    </source>
</evidence>
<dbReference type="OrthoDB" id="2867507at2759"/>
<dbReference type="GO" id="GO:0005948">
    <property type="term" value="C:acetolactate synthase complex"/>
    <property type="evidence" value="ECO:0007669"/>
    <property type="project" value="TreeGrafter"/>
</dbReference>
<dbReference type="RefSeq" id="XP_033400083.1">
    <property type="nucleotide sequence ID" value="XM_033546060.1"/>
</dbReference>
<organism evidence="6 7">
    <name type="scientific">Aplosporella prunicola CBS 121167</name>
    <dbReference type="NCBI Taxonomy" id="1176127"/>
    <lineage>
        <taxon>Eukaryota</taxon>
        <taxon>Fungi</taxon>
        <taxon>Dikarya</taxon>
        <taxon>Ascomycota</taxon>
        <taxon>Pezizomycotina</taxon>
        <taxon>Dothideomycetes</taxon>
        <taxon>Dothideomycetes incertae sedis</taxon>
        <taxon>Botryosphaeriales</taxon>
        <taxon>Aplosporellaceae</taxon>
        <taxon>Aplosporella</taxon>
    </lineage>
</organism>
<dbReference type="EMBL" id="ML995479">
    <property type="protein sequence ID" value="KAF2144371.1"/>
    <property type="molecule type" value="Genomic_DNA"/>
</dbReference>
<dbReference type="SUPFAM" id="SSF52467">
    <property type="entry name" value="DHS-like NAD/FAD-binding domain"/>
    <property type="match status" value="1"/>
</dbReference>
<reference evidence="6" key="1">
    <citation type="journal article" date="2020" name="Stud. Mycol.">
        <title>101 Dothideomycetes genomes: a test case for predicting lifestyles and emergence of pathogens.</title>
        <authorList>
            <person name="Haridas S."/>
            <person name="Albert R."/>
            <person name="Binder M."/>
            <person name="Bloem J."/>
            <person name="Labutti K."/>
            <person name="Salamov A."/>
            <person name="Andreopoulos B."/>
            <person name="Baker S."/>
            <person name="Barry K."/>
            <person name="Bills G."/>
            <person name="Bluhm B."/>
            <person name="Cannon C."/>
            <person name="Castanera R."/>
            <person name="Culley D."/>
            <person name="Daum C."/>
            <person name="Ezra D."/>
            <person name="Gonzalez J."/>
            <person name="Henrissat B."/>
            <person name="Kuo A."/>
            <person name="Liang C."/>
            <person name="Lipzen A."/>
            <person name="Lutzoni F."/>
            <person name="Magnuson J."/>
            <person name="Mondo S."/>
            <person name="Nolan M."/>
            <person name="Ohm R."/>
            <person name="Pangilinan J."/>
            <person name="Park H.-J."/>
            <person name="Ramirez L."/>
            <person name="Alfaro M."/>
            <person name="Sun H."/>
            <person name="Tritt A."/>
            <person name="Yoshinaga Y."/>
            <person name="Zwiers L.-H."/>
            <person name="Turgeon B."/>
            <person name="Goodwin S."/>
            <person name="Spatafora J."/>
            <person name="Crous P."/>
            <person name="Grigoriev I."/>
        </authorList>
    </citation>
    <scope>NUCLEOTIDE SEQUENCE</scope>
    <source>
        <strain evidence="6">CBS 121167</strain>
    </source>
</reference>
<name>A0A6A6BP92_9PEZI</name>
<protein>
    <recommendedName>
        <fullName evidence="8">Pyruvate decarboxylase</fullName>
    </recommendedName>
</protein>
<dbReference type="CDD" id="cd07035">
    <property type="entry name" value="TPP_PYR_POX_like"/>
    <property type="match status" value="1"/>
</dbReference>
<dbReference type="Pfam" id="PF02776">
    <property type="entry name" value="TPP_enzyme_N"/>
    <property type="match status" value="1"/>
</dbReference>
<dbReference type="AlphaFoldDB" id="A0A6A6BP92"/>
<dbReference type="GO" id="GO:0050660">
    <property type="term" value="F:flavin adenine dinucleotide binding"/>
    <property type="evidence" value="ECO:0007669"/>
    <property type="project" value="TreeGrafter"/>
</dbReference>
<dbReference type="InterPro" id="IPR012001">
    <property type="entry name" value="Thiamin_PyroP_enz_TPP-bd_dom"/>
</dbReference>
<dbReference type="InterPro" id="IPR029035">
    <property type="entry name" value="DHS-like_NAD/FAD-binding_dom"/>
</dbReference>
<feature type="domain" description="Thiamine pyrophosphate enzyme TPP-binding" evidence="4">
    <location>
        <begin position="509"/>
        <end position="657"/>
    </location>
</feature>
<feature type="region of interest" description="Disordered" evidence="3">
    <location>
        <begin position="1"/>
        <end position="34"/>
    </location>
</feature>
<evidence type="ECO:0008006" key="8">
    <source>
        <dbReference type="Google" id="ProtNLM"/>
    </source>
</evidence>
<sequence length="674" mass="68581">MASSPPPQEERHEQEEVEKIHGHEQQQQPHSPEPAHTVADLLLENLAQAGITHIFAVLGSDHPSLIEAYTRRRQRQQGHPPHLLIFLHEFPALSAADAFFRLTQRPQLVLAHADVGTGALMPGLHNAASGRAGVVVLAGKAPCTAEGSNALTSAGGSVGASTPLRGARSEHVQWYQDVSGRPGGGQAALAAPYAAWSAELTRGEEVGGVVRRAVRMAVNGNGGGPGPVYLVAGREVLAMGTGVRATAAVTATAEGEEEEGGRGRGGATVPAGVRLGGLPAGAADEVVSALSRASHPLVVTGYLGRSAHAVSLLASLATALPHLHVLDAEARYASFPATHPAWVAPGAAGAHAVKNADAVLVLEADVPWIPVKAAPGPTARVYHIDSDVLKARMGLFELHARAAFQADAGEALAQLCAAAAANANAHAKDKGRDGAQALALKRAAAHAAQAAALETLAAPQSDGAISPAWLFRALRELLPRDAVLLSDAVTNQGALATQLQAHWAAGRAFTKGGSGLGWAVGGAVGARLALEGEDPPSGGSLVVSITGDGALIFGAPVAALASARQQRAPFLLVVLNNGGWRATRQCLVDVHPGGLASQTFNPSTPDLSDGSAGEGGEEGAFAGIDYIALAQAATGGWAVGERVTRSEEVAGAVGRLVCAVRGEGRVGVLDVVLV</sequence>
<keyword evidence="2" id="KW-0786">Thiamine pyrophosphate</keyword>
<dbReference type="GO" id="GO:0009099">
    <property type="term" value="P:L-valine biosynthetic process"/>
    <property type="evidence" value="ECO:0007669"/>
    <property type="project" value="TreeGrafter"/>
</dbReference>
<gene>
    <name evidence="6" type="ORF">K452DRAFT_356584</name>
</gene>
<feature type="compositionally biased region" description="Basic and acidic residues" evidence="3">
    <location>
        <begin position="8"/>
        <end position="24"/>
    </location>
</feature>
<dbReference type="InterPro" id="IPR029061">
    <property type="entry name" value="THDP-binding"/>
</dbReference>
<dbReference type="GO" id="GO:0009097">
    <property type="term" value="P:isoleucine biosynthetic process"/>
    <property type="evidence" value="ECO:0007669"/>
    <property type="project" value="TreeGrafter"/>
</dbReference>
<dbReference type="GO" id="GO:0003984">
    <property type="term" value="F:acetolactate synthase activity"/>
    <property type="evidence" value="ECO:0007669"/>
    <property type="project" value="TreeGrafter"/>
</dbReference>
<dbReference type="InterPro" id="IPR045229">
    <property type="entry name" value="TPP_enz"/>
</dbReference>
<dbReference type="Proteomes" id="UP000799438">
    <property type="component" value="Unassembled WGS sequence"/>
</dbReference>
<evidence type="ECO:0000259" key="5">
    <source>
        <dbReference type="Pfam" id="PF02776"/>
    </source>
</evidence>
<evidence type="ECO:0000259" key="4">
    <source>
        <dbReference type="Pfam" id="PF02775"/>
    </source>
</evidence>
<dbReference type="InterPro" id="IPR011766">
    <property type="entry name" value="TPP_enzyme_TPP-bd"/>
</dbReference>
<proteinExistence type="inferred from homology"/>
<dbReference type="Pfam" id="PF02775">
    <property type="entry name" value="TPP_enzyme_C"/>
    <property type="match status" value="1"/>
</dbReference>